<feature type="chain" id="PRO_5043808271" description="EB1 C-terminal domain-containing protein" evidence="2">
    <location>
        <begin position="23"/>
        <end position="92"/>
    </location>
</feature>
<dbReference type="InterPro" id="IPR036133">
    <property type="entry name" value="EB1_C_sf"/>
</dbReference>
<feature type="domain" description="EB1 C-terminal" evidence="3">
    <location>
        <begin position="27"/>
        <end position="92"/>
    </location>
</feature>
<evidence type="ECO:0000256" key="1">
    <source>
        <dbReference type="PROSITE-ProRule" id="PRU00576"/>
    </source>
</evidence>
<dbReference type="GO" id="GO:0005874">
    <property type="term" value="C:microtubule"/>
    <property type="evidence" value="ECO:0007669"/>
    <property type="project" value="UniProtKB-KW"/>
</dbReference>
<feature type="non-terminal residue" evidence="4">
    <location>
        <position position="92"/>
    </location>
</feature>
<accession>A0AAV2RBL3</accession>
<sequence length="92" mass="10353">MSVRPVILALLLLVAASGEVKANFCHSGASPGSHWYSTNCITDLEIQYIQELARERNFLYRKLRDIEALCLEEVEEENPLAGSVLDVIYLNE</sequence>
<evidence type="ECO:0000259" key="3">
    <source>
        <dbReference type="PROSITE" id="PS51230"/>
    </source>
</evidence>
<evidence type="ECO:0000256" key="2">
    <source>
        <dbReference type="SAM" id="SignalP"/>
    </source>
</evidence>
<evidence type="ECO:0000313" key="5">
    <source>
        <dbReference type="Proteomes" id="UP001497623"/>
    </source>
</evidence>
<dbReference type="SUPFAM" id="SSF140612">
    <property type="entry name" value="EB1 dimerisation domain-like"/>
    <property type="match status" value="1"/>
</dbReference>
<dbReference type="Proteomes" id="UP001497623">
    <property type="component" value="Unassembled WGS sequence"/>
</dbReference>
<protein>
    <recommendedName>
        <fullName evidence="3">EB1 C-terminal domain-containing protein</fullName>
    </recommendedName>
</protein>
<dbReference type="Pfam" id="PF03271">
    <property type="entry name" value="EB1"/>
    <property type="match status" value="1"/>
</dbReference>
<gene>
    <name evidence="4" type="ORF">MNOR_LOCUS22857</name>
</gene>
<dbReference type="PROSITE" id="PS51230">
    <property type="entry name" value="EB1_C"/>
    <property type="match status" value="1"/>
</dbReference>
<feature type="signal peptide" evidence="2">
    <location>
        <begin position="1"/>
        <end position="22"/>
    </location>
</feature>
<dbReference type="InterPro" id="IPR004953">
    <property type="entry name" value="EB1_C"/>
</dbReference>
<proteinExistence type="predicted"/>
<evidence type="ECO:0000313" key="4">
    <source>
        <dbReference type="EMBL" id="CAL4122135.1"/>
    </source>
</evidence>
<keyword evidence="1" id="KW-0493">Microtubule</keyword>
<organism evidence="4 5">
    <name type="scientific">Meganyctiphanes norvegica</name>
    <name type="common">Northern krill</name>
    <name type="synonym">Thysanopoda norvegica</name>
    <dbReference type="NCBI Taxonomy" id="48144"/>
    <lineage>
        <taxon>Eukaryota</taxon>
        <taxon>Metazoa</taxon>
        <taxon>Ecdysozoa</taxon>
        <taxon>Arthropoda</taxon>
        <taxon>Crustacea</taxon>
        <taxon>Multicrustacea</taxon>
        <taxon>Malacostraca</taxon>
        <taxon>Eumalacostraca</taxon>
        <taxon>Eucarida</taxon>
        <taxon>Euphausiacea</taxon>
        <taxon>Euphausiidae</taxon>
        <taxon>Meganyctiphanes</taxon>
    </lineage>
</organism>
<name>A0AAV2RBL3_MEGNR</name>
<keyword evidence="2" id="KW-0732">Signal</keyword>
<dbReference type="GO" id="GO:0008017">
    <property type="term" value="F:microtubule binding"/>
    <property type="evidence" value="ECO:0007669"/>
    <property type="project" value="InterPro"/>
</dbReference>
<dbReference type="AlphaFoldDB" id="A0AAV2RBL3"/>
<comment type="caution">
    <text evidence="4">The sequence shown here is derived from an EMBL/GenBank/DDBJ whole genome shotgun (WGS) entry which is preliminary data.</text>
</comment>
<reference evidence="4 5" key="1">
    <citation type="submission" date="2024-05" db="EMBL/GenBank/DDBJ databases">
        <authorList>
            <person name="Wallberg A."/>
        </authorList>
    </citation>
    <scope>NUCLEOTIDE SEQUENCE [LARGE SCALE GENOMIC DNA]</scope>
</reference>
<dbReference type="EMBL" id="CAXKWB010019592">
    <property type="protein sequence ID" value="CAL4122135.1"/>
    <property type="molecule type" value="Genomic_DNA"/>
</dbReference>
<keyword evidence="5" id="KW-1185">Reference proteome</keyword>
<dbReference type="Gene3D" id="1.20.5.1430">
    <property type="match status" value="1"/>
</dbReference>